<keyword evidence="2" id="KW-1185">Reference proteome</keyword>
<evidence type="ECO:0000313" key="1">
    <source>
        <dbReference type="EMBL" id="CAL1381479.1"/>
    </source>
</evidence>
<organism evidence="1 2">
    <name type="scientific">Linum trigynum</name>
    <dbReference type="NCBI Taxonomy" id="586398"/>
    <lineage>
        <taxon>Eukaryota</taxon>
        <taxon>Viridiplantae</taxon>
        <taxon>Streptophyta</taxon>
        <taxon>Embryophyta</taxon>
        <taxon>Tracheophyta</taxon>
        <taxon>Spermatophyta</taxon>
        <taxon>Magnoliopsida</taxon>
        <taxon>eudicotyledons</taxon>
        <taxon>Gunneridae</taxon>
        <taxon>Pentapetalae</taxon>
        <taxon>rosids</taxon>
        <taxon>fabids</taxon>
        <taxon>Malpighiales</taxon>
        <taxon>Linaceae</taxon>
        <taxon>Linum</taxon>
    </lineage>
</organism>
<accession>A0AAV2E6L3</accession>
<protein>
    <submittedName>
        <fullName evidence="1">Uncharacterized protein</fullName>
    </submittedName>
</protein>
<dbReference type="Proteomes" id="UP001497516">
    <property type="component" value="Chromosome 4"/>
</dbReference>
<reference evidence="1 2" key="1">
    <citation type="submission" date="2024-04" db="EMBL/GenBank/DDBJ databases">
        <authorList>
            <person name="Fracassetti M."/>
        </authorList>
    </citation>
    <scope>NUCLEOTIDE SEQUENCE [LARGE SCALE GENOMIC DNA]</scope>
</reference>
<name>A0AAV2E6L3_9ROSI</name>
<dbReference type="AlphaFoldDB" id="A0AAV2E6L3"/>
<dbReference type="EMBL" id="OZ034817">
    <property type="protein sequence ID" value="CAL1381479.1"/>
    <property type="molecule type" value="Genomic_DNA"/>
</dbReference>
<sequence>MEIRAKSLDSKLEAMVQENDMLRQVMREGFAALNERFDRLLALREKKEPSMQLGANGVGGDNQLNAKINWPQLLKAEVYATSEMQTVLGLTVLQQHSNAPKISESLASSLAVTLMKSGPTSIVQGTFKEIEFRKTTESNPSNQTIPSPVMTMPLAPFPCPSSLPTHLLGWSNSYGGWINQFEFEF</sequence>
<evidence type="ECO:0000313" key="2">
    <source>
        <dbReference type="Proteomes" id="UP001497516"/>
    </source>
</evidence>
<proteinExistence type="predicted"/>
<gene>
    <name evidence="1" type="ORF">LTRI10_LOCUS22856</name>
</gene>